<dbReference type="RefSeq" id="XP_056692288.1">
    <property type="nucleotide sequence ID" value="XM_056836310.1"/>
</dbReference>
<name>A0ABM3R9J9_SPIOL</name>
<organism evidence="2 3">
    <name type="scientific">Spinacia oleracea</name>
    <name type="common">Spinach</name>
    <dbReference type="NCBI Taxonomy" id="3562"/>
    <lineage>
        <taxon>Eukaryota</taxon>
        <taxon>Viridiplantae</taxon>
        <taxon>Streptophyta</taxon>
        <taxon>Embryophyta</taxon>
        <taxon>Tracheophyta</taxon>
        <taxon>Spermatophyta</taxon>
        <taxon>Magnoliopsida</taxon>
        <taxon>eudicotyledons</taxon>
        <taxon>Gunneridae</taxon>
        <taxon>Pentapetalae</taxon>
        <taxon>Caryophyllales</taxon>
        <taxon>Chenopodiaceae</taxon>
        <taxon>Chenopodioideae</taxon>
        <taxon>Anserineae</taxon>
        <taxon>Spinacia</taxon>
    </lineage>
</organism>
<dbReference type="PANTHER" id="PTHR11538">
    <property type="entry name" value="PHENYLALANYL-TRNA SYNTHETASE"/>
    <property type="match status" value="1"/>
</dbReference>
<reference evidence="3" key="2">
    <citation type="submission" date="2025-08" db="UniProtKB">
        <authorList>
            <consortium name="RefSeq"/>
        </authorList>
    </citation>
    <scope>IDENTIFICATION</scope>
    <source>
        <tissue evidence="3">Leaf</tissue>
    </source>
</reference>
<dbReference type="GeneID" id="130467711"/>
<sequence>MDSEMLAYLIRKELVHQELVLGFLKSAYKMVGKKGEVHITHKTAHPFDRWNIEELGSEAGLYLVEEVEFDKWDYPGYSNKKGEGHGRYSQRSNRLRKSLKDRRIFITRLFSLQLLPRFSRESWTRSC</sequence>
<protein>
    <submittedName>
        <fullName evidence="3">Uncharacterized protein At4g26485-like</fullName>
    </submittedName>
</protein>
<reference evidence="2" key="1">
    <citation type="journal article" date="2021" name="Nat. Commun.">
        <title>Genomic analyses provide insights into spinach domestication and the genetic basis of agronomic traits.</title>
        <authorList>
            <person name="Cai X."/>
            <person name="Sun X."/>
            <person name="Xu C."/>
            <person name="Sun H."/>
            <person name="Wang X."/>
            <person name="Ge C."/>
            <person name="Zhang Z."/>
            <person name="Wang Q."/>
            <person name="Fei Z."/>
            <person name="Jiao C."/>
            <person name="Wang Q."/>
        </authorList>
    </citation>
    <scope>NUCLEOTIDE SEQUENCE [LARGE SCALE GENOMIC DNA]</scope>
    <source>
        <strain evidence="2">cv. Varoflay</strain>
    </source>
</reference>
<evidence type="ECO:0000313" key="2">
    <source>
        <dbReference type="Proteomes" id="UP000813463"/>
    </source>
</evidence>
<dbReference type="InterPro" id="IPR019446">
    <property type="entry name" value="BMT5-like"/>
</dbReference>
<evidence type="ECO:0000313" key="3">
    <source>
        <dbReference type="RefSeq" id="XP_056692288.1"/>
    </source>
</evidence>
<dbReference type="Proteomes" id="UP000813463">
    <property type="component" value="Chromosome 2"/>
</dbReference>
<feature type="domain" description="25S rRNA (uridine-N(3))-methyltransferase BMT5-like" evidence="1">
    <location>
        <begin position="15"/>
        <end position="81"/>
    </location>
</feature>
<dbReference type="Pfam" id="PF10354">
    <property type="entry name" value="BMT5-like"/>
    <property type="match status" value="1"/>
</dbReference>
<dbReference type="PANTHER" id="PTHR11538:SF89">
    <property type="entry name" value="PROTEIN, PUTATIVE (DUF2431)-RELATED"/>
    <property type="match status" value="1"/>
</dbReference>
<keyword evidence="2" id="KW-1185">Reference proteome</keyword>
<accession>A0ABM3R9J9</accession>
<proteinExistence type="predicted"/>
<gene>
    <name evidence="3" type="primary">LOC130467711</name>
</gene>
<evidence type="ECO:0000259" key="1">
    <source>
        <dbReference type="Pfam" id="PF10354"/>
    </source>
</evidence>